<dbReference type="AlphaFoldDB" id="A0A1G8LWT6"/>
<evidence type="ECO:0000313" key="1">
    <source>
        <dbReference type="EMBL" id="SDI60093.1"/>
    </source>
</evidence>
<accession>A0A1G8LWT6</accession>
<keyword evidence="2" id="KW-1185">Reference proteome</keyword>
<proteinExistence type="predicted"/>
<organism evidence="1 2">
    <name type="scientific">Alteribacillus bidgolensis</name>
    <dbReference type="NCBI Taxonomy" id="930129"/>
    <lineage>
        <taxon>Bacteria</taxon>
        <taxon>Bacillati</taxon>
        <taxon>Bacillota</taxon>
        <taxon>Bacilli</taxon>
        <taxon>Bacillales</taxon>
        <taxon>Bacillaceae</taxon>
        <taxon>Alteribacillus</taxon>
    </lineage>
</organism>
<sequence length="46" mass="5358">MIGLREERVLPQLSLNKQSLPLLQKRLHRVITQELVLESVFFAKVS</sequence>
<protein>
    <submittedName>
        <fullName evidence="1">Uncharacterized protein</fullName>
    </submittedName>
</protein>
<evidence type="ECO:0000313" key="2">
    <source>
        <dbReference type="Proteomes" id="UP000199017"/>
    </source>
</evidence>
<dbReference type="Proteomes" id="UP000199017">
    <property type="component" value="Unassembled WGS sequence"/>
</dbReference>
<gene>
    <name evidence="1" type="ORF">SAMN05216352_109113</name>
</gene>
<name>A0A1G8LWT6_9BACI</name>
<reference evidence="1 2" key="1">
    <citation type="submission" date="2016-10" db="EMBL/GenBank/DDBJ databases">
        <authorList>
            <person name="de Groot N.N."/>
        </authorList>
    </citation>
    <scope>NUCLEOTIDE SEQUENCE [LARGE SCALE GENOMIC DNA]</scope>
    <source>
        <strain evidence="2">P4B,CCM 7963,CECT 7998,DSM 25260,IBRC-M 10614,KCTC 13821</strain>
    </source>
</reference>
<dbReference type="EMBL" id="FNDU01000009">
    <property type="protein sequence ID" value="SDI60093.1"/>
    <property type="molecule type" value="Genomic_DNA"/>
</dbReference>